<feature type="non-terminal residue" evidence="1">
    <location>
        <position position="61"/>
    </location>
</feature>
<sequence length="61" mass="7047">MSLTNYPMQYSTWMNDIDVATGRSTDFDFFFGLLDALVDWHNEHCGQFGGYELPKSRFSSV</sequence>
<reference evidence="1 2" key="1">
    <citation type="submission" date="2020-02" db="EMBL/GenBank/DDBJ databases">
        <authorList>
            <person name="Ferguson B K."/>
        </authorList>
    </citation>
    <scope>NUCLEOTIDE SEQUENCE [LARGE SCALE GENOMIC DNA]</scope>
</reference>
<keyword evidence="2" id="KW-1185">Reference proteome</keyword>
<name>A0A6H5GIQ5_9HEMI</name>
<dbReference type="AlphaFoldDB" id="A0A6H5GIQ5"/>
<accession>A0A6H5GIQ5</accession>
<evidence type="ECO:0000313" key="2">
    <source>
        <dbReference type="Proteomes" id="UP000479000"/>
    </source>
</evidence>
<organism evidence="1 2">
    <name type="scientific">Nesidiocoris tenuis</name>
    <dbReference type="NCBI Taxonomy" id="355587"/>
    <lineage>
        <taxon>Eukaryota</taxon>
        <taxon>Metazoa</taxon>
        <taxon>Ecdysozoa</taxon>
        <taxon>Arthropoda</taxon>
        <taxon>Hexapoda</taxon>
        <taxon>Insecta</taxon>
        <taxon>Pterygota</taxon>
        <taxon>Neoptera</taxon>
        <taxon>Paraneoptera</taxon>
        <taxon>Hemiptera</taxon>
        <taxon>Heteroptera</taxon>
        <taxon>Panheteroptera</taxon>
        <taxon>Cimicomorpha</taxon>
        <taxon>Miridae</taxon>
        <taxon>Dicyphina</taxon>
        <taxon>Nesidiocoris</taxon>
    </lineage>
</organism>
<dbReference type="EMBL" id="CADCXU010013281">
    <property type="protein sequence ID" value="CAB0003048.1"/>
    <property type="molecule type" value="Genomic_DNA"/>
</dbReference>
<protein>
    <submittedName>
        <fullName evidence="1">Uncharacterized protein</fullName>
    </submittedName>
</protein>
<dbReference type="Proteomes" id="UP000479000">
    <property type="component" value="Unassembled WGS sequence"/>
</dbReference>
<proteinExistence type="predicted"/>
<evidence type="ECO:0000313" key="1">
    <source>
        <dbReference type="EMBL" id="CAB0003048.1"/>
    </source>
</evidence>
<gene>
    <name evidence="1" type="ORF">NTEN_LOCUS8730</name>
</gene>